<proteinExistence type="predicted"/>
<dbReference type="InterPro" id="IPR050680">
    <property type="entry name" value="YpeA/RimI_acetyltransf"/>
</dbReference>
<dbReference type="InterPro" id="IPR000182">
    <property type="entry name" value="GNAT_dom"/>
</dbReference>
<dbReference type="Gene3D" id="3.40.630.30">
    <property type="match status" value="1"/>
</dbReference>
<dbReference type="Pfam" id="PF00583">
    <property type="entry name" value="Acetyltransf_1"/>
    <property type="match status" value="1"/>
</dbReference>
<accession>A0A6J6SMN1</accession>
<feature type="domain" description="N-acetyltransferase" evidence="3">
    <location>
        <begin position="11"/>
        <end position="157"/>
    </location>
</feature>
<name>A0A6J6SMN1_9ZZZZ</name>
<dbReference type="PANTHER" id="PTHR43420:SF47">
    <property type="entry name" value="N-ACETYLTRANSFERASE DOMAIN-CONTAINING PROTEIN"/>
    <property type="match status" value="1"/>
</dbReference>
<evidence type="ECO:0000259" key="3">
    <source>
        <dbReference type="PROSITE" id="PS51186"/>
    </source>
</evidence>
<sequence length="314" mass="33827">MAAPLTVPEGYTSRPLTLDDAHAVYEVMAAQEKHDTGSVEIEPADIVADWQRPGYVVEEHGVGVFEGSTLVAYSEHVRNDRGDAAVHPDHRGRGLGTALAGWMQETARAAGASVVGMPVPEGSAGDRLLEALGYHVRWRSWVLELPAGAEVADRPLPEGFVVRAARPAPDGGRSPDHDGAWTVQEDAFLEWSERPRDTYEEWAAGTVLRPGFEPWHLRVVVDPDGRVVGMAFLVMAAQEDGTVQAYIDRLATAADQRGRGLGQALLADAFRVAREHGATSSSLSTDSRTGALGLYEKVGMVVTSTWVNRAVDLT</sequence>
<dbReference type="Pfam" id="PF08445">
    <property type="entry name" value="FR47"/>
    <property type="match status" value="1"/>
</dbReference>
<protein>
    <submittedName>
        <fullName evidence="4">Unannotated protein</fullName>
    </submittedName>
</protein>
<dbReference type="AlphaFoldDB" id="A0A6J6SMN1"/>
<gene>
    <name evidence="4" type="ORF">UFOPK2761_00923</name>
</gene>
<dbReference type="InterPro" id="IPR016181">
    <property type="entry name" value="Acyl_CoA_acyltransferase"/>
</dbReference>
<dbReference type="CDD" id="cd04301">
    <property type="entry name" value="NAT_SF"/>
    <property type="match status" value="2"/>
</dbReference>
<feature type="domain" description="N-acetyltransferase" evidence="3">
    <location>
        <begin position="160"/>
        <end position="314"/>
    </location>
</feature>
<organism evidence="4">
    <name type="scientific">freshwater metagenome</name>
    <dbReference type="NCBI Taxonomy" id="449393"/>
    <lineage>
        <taxon>unclassified sequences</taxon>
        <taxon>metagenomes</taxon>
        <taxon>ecological metagenomes</taxon>
    </lineage>
</organism>
<evidence type="ECO:0000256" key="2">
    <source>
        <dbReference type="ARBA" id="ARBA00023315"/>
    </source>
</evidence>
<keyword evidence="1" id="KW-0808">Transferase</keyword>
<keyword evidence="2" id="KW-0012">Acyltransferase</keyword>
<dbReference type="EMBL" id="CAEZYQ010000005">
    <property type="protein sequence ID" value="CAB4736181.1"/>
    <property type="molecule type" value="Genomic_DNA"/>
</dbReference>
<dbReference type="InterPro" id="IPR013653">
    <property type="entry name" value="GCN5-like_dom"/>
</dbReference>
<evidence type="ECO:0000313" key="4">
    <source>
        <dbReference type="EMBL" id="CAB4736181.1"/>
    </source>
</evidence>
<dbReference type="PROSITE" id="PS51186">
    <property type="entry name" value="GNAT"/>
    <property type="match status" value="2"/>
</dbReference>
<evidence type="ECO:0000256" key="1">
    <source>
        <dbReference type="ARBA" id="ARBA00022679"/>
    </source>
</evidence>
<dbReference type="PANTHER" id="PTHR43420">
    <property type="entry name" value="ACETYLTRANSFERASE"/>
    <property type="match status" value="1"/>
</dbReference>
<reference evidence="4" key="1">
    <citation type="submission" date="2020-05" db="EMBL/GenBank/DDBJ databases">
        <authorList>
            <person name="Chiriac C."/>
            <person name="Salcher M."/>
            <person name="Ghai R."/>
            <person name="Kavagutti S V."/>
        </authorList>
    </citation>
    <scope>NUCLEOTIDE SEQUENCE</scope>
</reference>
<dbReference type="GO" id="GO:0016747">
    <property type="term" value="F:acyltransferase activity, transferring groups other than amino-acyl groups"/>
    <property type="evidence" value="ECO:0007669"/>
    <property type="project" value="InterPro"/>
</dbReference>
<dbReference type="SUPFAM" id="SSF55729">
    <property type="entry name" value="Acyl-CoA N-acyltransferases (Nat)"/>
    <property type="match status" value="2"/>
</dbReference>